<sequence length="150" mass="16673">MAKSSTLHVPSPPIGPVHESGKLRAPGPGGASPVQRVTMRTESQDWCGRGCLVGVTPDLDKVFVFPAVCHTWDCKRCGPIKRHFAALRIASGKPDKFITITGKKTPDSTPRRNLHLMKDAWPKLVKCIKREFGDFEYALVWELDKQGFPH</sequence>
<dbReference type="AlphaFoldDB" id="X1VAH0"/>
<name>X1VAH0_9ZZZZ</name>
<comment type="caution">
    <text evidence="2">The sequence shown here is derived from an EMBL/GenBank/DDBJ whole genome shotgun (WGS) entry which is preliminary data.</text>
</comment>
<organism evidence="2">
    <name type="scientific">marine sediment metagenome</name>
    <dbReference type="NCBI Taxonomy" id="412755"/>
    <lineage>
        <taxon>unclassified sequences</taxon>
        <taxon>metagenomes</taxon>
        <taxon>ecological metagenomes</taxon>
    </lineage>
</organism>
<accession>X1VAH0</accession>
<feature type="region of interest" description="Disordered" evidence="1">
    <location>
        <begin position="1"/>
        <end position="37"/>
    </location>
</feature>
<protein>
    <submittedName>
        <fullName evidence="2">Uncharacterized protein</fullName>
    </submittedName>
</protein>
<reference evidence="2" key="1">
    <citation type="journal article" date="2014" name="Front. Microbiol.">
        <title>High frequency of phylogenetically diverse reductive dehalogenase-homologous genes in deep subseafloor sedimentary metagenomes.</title>
        <authorList>
            <person name="Kawai M."/>
            <person name="Futagami T."/>
            <person name="Toyoda A."/>
            <person name="Takaki Y."/>
            <person name="Nishi S."/>
            <person name="Hori S."/>
            <person name="Arai W."/>
            <person name="Tsubouchi T."/>
            <person name="Morono Y."/>
            <person name="Uchiyama I."/>
            <person name="Ito T."/>
            <person name="Fujiyama A."/>
            <person name="Inagaki F."/>
            <person name="Takami H."/>
        </authorList>
    </citation>
    <scope>NUCLEOTIDE SEQUENCE</scope>
    <source>
        <strain evidence="2">Expedition CK06-06</strain>
    </source>
</reference>
<dbReference type="EMBL" id="BARW01028191">
    <property type="protein sequence ID" value="GAJ10226.1"/>
    <property type="molecule type" value="Genomic_DNA"/>
</dbReference>
<evidence type="ECO:0000256" key="1">
    <source>
        <dbReference type="SAM" id="MobiDB-lite"/>
    </source>
</evidence>
<proteinExistence type="predicted"/>
<evidence type="ECO:0000313" key="2">
    <source>
        <dbReference type="EMBL" id="GAJ10226.1"/>
    </source>
</evidence>
<gene>
    <name evidence="2" type="ORF">S12H4_45570</name>
</gene>
<feature type="non-terminal residue" evidence="2">
    <location>
        <position position="150"/>
    </location>
</feature>